<dbReference type="InterPro" id="IPR036812">
    <property type="entry name" value="NAD(P)_OxRdtase_dom_sf"/>
</dbReference>
<dbReference type="Gene3D" id="3.20.20.100">
    <property type="entry name" value="NADP-dependent oxidoreductase domain"/>
    <property type="match status" value="1"/>
</dbReference>
<dbReference type="AlphaFoldDB" id="A0A9Q0AM06"/>
<dbReference type="GO" id="GO:0005737">
    <property type="term" value="C:cytoplasm"/>
    <property type="evidence" value="ECO:0007669"/>
    <property type="project" value="TreeGrafter"/>
</dbReference>
<evidence type="ECO:0000313" key="3">
    <source>
        <dbReference type="EMBL" id="KAI1860172.1"/>
    </source>
</evidence>
<dbReference type="InterPro" id="IPR023210">
    <property type="entry name" value="NADP_OxRdtase_dom"/>
</dbReference>
<dbReference type="Pfam" id="PF00248">
    <property type="entry name" value="Aldo_ket_red"/>
    <property type="match status" value="1"/>
</dbReference>
<protein>
    <recommendedName>
        <fullName evidence="2">NADP-dependent oxidoreductase domain-containing protein</fullName>
    </recommendedName>
</protein>
<dbReference type="EMBL" id="JAFIMR010000032">
    <property type="protein sequence ID" value="KAI1860172.1"/>
    <property type="molecule type" value="Genomic_DNA"/>
</dbReference>
<dbReference type="InterPro" id="IPR050791">
    <property type="entry name" value="Aldo-Keto_reductase"/>
</dbReference>
<dbReference type="PANTHER" id="PTHR43625:SF78">
    <property type="entry name" value="PYRIDOXAL REDUCTASE-RELATED"/>
    <property type="match status" value="1"/>
</dbReference>
<accession>A0A9Q0AM06</accession>
<sequence>MATLAGKAVGQNGLGLMRMTLPGSVLPDDEAFVVLKAALDAGVNVWNGADFYGTPEHNSLHLLARYFAAYPDDADRVVICIKSGIVDMRTLSIDGSPKMVRHFAAEANKILGGHKKIDVFGMARVDRKVPIEETVQALAELVAAGEIGGIQLSEVGGDTIRRAAAVAKIDMVEDEVSLWATEVFSNGVTTTCAELGIPIVAHTPLGAGMLTGQLKSLNDLPSGHYPRVFPRFQPANFEKNLGLVAELEKLAKIKRVTPAQLALSWLKLQSQRPGVPLIIPIAGARSKTRVQENAETVHLTGEDLKSISTILNSFPVHGDRYPAAGMELVEF</sequence>
<comment type="caution">
    <text evidence="3">The sequence shown here is derived from an EMBL/GenBank/DDBJ whole genome shotgun (WGS) entry which is preliminary data.</text>
</comment>
<keyword evidence="1" id="KW-0560">Oxidoreductase</keyword>
<dbReference type="PANTHER" id="PTHR43625">
    <property type="entry name" value="AFLATOXIN B1 ALDEHYDE REDUCTASE"/>
    <property type="match status" value="1"/>
</dbReference>
<evidence type="ECO:0000256" key="1">
    <source>
        <dbReference type="ARBA" id="ARBA00023002"/>
    </source>
</evidence>
<reference evidence="3" key="1">
    <citation type="submission" date="2021-03" db="EMBL/GenBank/DDBJ databases">
        <title>Revisited historic fungal species revealed as producer of novel bioactive compounds through whole genome sequencing and comparative genomics.</title>
        <authorList>
            <person name="Vignolle G.A."/>
            <person name="Hochenegger N."/>
            <person name="Mach R.L."/>
            <person name="Mach-Aigner A.R."/>
            <person name="Javad Rahimi M."/>
            <person name="Salim K.A."/>
            <person name="Chan C.M."/>
            <person name="Lim L.B.L."/>
            <person name="Cai F."/>
            <person name="Druzhinina I.S."/>
            <person name="U'Ren J.M."/>
            <person name="Derntl C."/>
        </authorList>
    </citation>
    <scope>NUCLEOTIDE SEQUENCE</scope>
    <source>
        <strain evidence="3">TUCIM 5799</strain>
    </source>
</reference>
<proteinExistence type="predicted"/>
<name>A0A9Q0AM06_9PEZI</name>
<keyword evidence="4" id="KW-1185">Reference proteome</keyword>
<dbReference type="SUPFAM" id="SSF51430">
    <property type="entry name" value="NAD(P)-linked oxidoreductase"/>
    <property type="match status" value="1"/>
</dbReference>
<feature type="domain" description="NADP-dependent oxidoreductase" evidence="2">
    <location>
        <begin position="13"/>
        <end position="310"/>
    </location>
</feature>
<dbReference type="Proteomes" id="UP000829685">
    <property type="component" value="Unassembled WGS sequence"/>
</dbReference>
<gene>
    <name evidence="3" type="ORF">JX265_010096</name>
</gene>
<evidence type="ECO:0000313" key="4">
    <source>
        <dbReference type="Proteomes" id="UP000829685"/>
    </source>
</evidence>
<organism evidence="3 4">
    <name type="scientific">Neoarthrinium moseri</name>
    <dbReference type="NCBI Taxonomy" id="1658444"/>
    <lineage>
        <taxon>Eukaryota</taxon>
        <taxon>Fungi</taxon>
        <taxon>Dikarya</taxon>
        <taxon>Ascomycota</taxon>
        <taxon>Pezizomycotina</taxon>
        <taxon>Sordariomycetes</taxon>
        <taxon>Xylariomycetidae</taxon>
        <taxon>Amphisphaeriales</taxon>
        <taxon>Apiosporaceae</taxon>
        <taxon>Neoarthrinium</taxon>
    </lineage>
</organism>
<dbReference type="CDD" id="cd19077">
    <property type="entry name" value="AKR_AKR8A1-2"/>
    <property type="match status" value="1"/>
</dbReference>
<dbReference type="GO" id="GO:0016491">
    <property type="term" value="F:oxidoreductase activity"/>
    <property type="evidence" value="ECO:0007669"/>
    <property type="project" value="UniProtKB-KW"/>
</dbReference>
<evidence type="ECO:0000259" key="2">
    <source>
        <dbReference type="Pfam" id="PF00248"/>
    </source>
</evidence>